<feature type="domain" description="Aerobactin siderophore biosynthesis IucA/IucC-like C-terminal" evidence="1">
    <location>
        <begin position="71"/>
        <end position="173"/>
    </location>
</feature>
<evidence type="ECO:0000259" key="2">
    <source>
        <dbReference type="Pfam" id="PF11575"/>
    </source>
</evidence>
<evidence type="ECO:0000259" key="1">
    <source>
        <dbReference type="Pfam" id="PF06276"/>
    </source>
</evidence>
<organism evidence="3 4">
    <name type="scientific">Metabacillus sediminis</name>
    <dbReference type="NCBI Taxonomy" id="3117746"/>
    <lineage>
        <taxon>Bacteria</taxon>
        <taxon>Bacillati</taxon>
        <taxon>Bacillota</taxon>
        <taxon>Bacilli</taxon>
        <taxon>Bacillales</taxon>
        <taxon>Bacillaceae</taxon>
        <taxon>Metabacillus</taxon>
    </lineage>
</organism>
<evidence type="ECO:0000313" key="4">
    <source>
        <dbReference type="Proteomes" id="UP001377337"/>
    </source>
</evidence>
<name>A0ABZ2NGJ3_9BACI</name>
<dbReference type="Pfam" id="PF06276">
    <property type="entry name" value="FhuF"/>
    <property type="match status" value="1"/>
</dbReference>
<gene>
    <name evidence="3" type="ORF">WCV65_17605</name>
</gene>
<sequence length="260" mass="29975">MAEFIERELAELEKFRLGRKRWSSTLSVEVKDLLDPESLKAYLDKVKPKIEAPDRKTAASMLLKRYGFLAALTLYSMTVYNKVPNLRPENLSLETDDQDPLWLPSFHFHNLEAVVPGENESREEWRSSVIRQLFAENIYPLIKTASRNTSISKWILWENVCIYVKWMFETLLASVPEGISKDQIESDFHFTVAEAEGSLFGDYHQNPLKRYDGHTAIQPETGQEIRMRRTCCLFYLTSDRGARCKTCPVKCVKPPKGYGG</sequence>
<feature type="domain" description="Ferric siderophore reductase C-terminal" evidence="2">
    <location>
        <begin position="228"/>
        <end position="248"/>
    </location>
</feature>
<dbReference type="InterPro" id="IPR022770">
    <property type="entry name" value="IucA/IucC-like_C"/>
</dbReference>
<dbReference type="Proteomes" id="UP001377337">
    <property type="component" value="Chromosome"/>
</dbReference>
<accession>A0ABZ2NGJ3</accession>
<evidence type="ECO:0000313" key="3">
    <source>
        <dbReference type="EMBL" id="WXB96330.1"/>
    </source>
</evidence>
<dbReference type="EMBL" id="CP147407">
    <property type="protein sequence ID" value="WXB96330.1"/>
    <property type="molecule type" value="Genomic_DNA"/>
</dbReference>
<dbReference type="InterPro" id="IPR024726">
    <property type="entry name" value="FhuF_C"/>
</dbReference>
<protein>
    <submittedName>
        <fullName evidence="3">IucA/IucC family C-terminal-domain containing protein</fullName>
    </submittedName>
</protein>
<proteinExistence type="predicted"/>
<reference evidence="3 4" key="1">
    <citation type="submission" date="2024-02" db="EMBL/GenBank/DDBJ databases">
        <title>Seven novel Bacillus-like species.</title>
        <authorList>
            <person name="Liu G."/>
        </authorList>
    </citation>
    <scope>NUCLEOTIDE SEQUENCE [LARGE SCALE GENOMIC DNA]</scope>
    <source>
        <strain evidence="3 4">FJAT-52054</strain>
    </source>
</reference>
<dbReference type="Pfam" id="PF11575">
    <property type="entry name" value="FhuF_C"/>
    <property type="match status" value="1"/>
</dbReference>
<dbReference type="RefSeq" id="WP_338778275.1">
    <property type="nucleotide sequence ID" value="NZ_CP147407.1"/>
</dbReference>
<keyword evidence="4" id="KW-1185">Reference proteome</keyword>